<name>A0ABQ7FE50_9ACTN</name>
<evidence type="ECO:0000259" key="3">
    <source>
        <dbReference type="PROSITE" id="PS50937"/>
    </source>
</evidence>
<dbReference type="Proteomes" id="UP000621266">
    <property type="component" value="Unassembled WGS sequence"/>
</dbReference>
<dbReference type="SUPFAM" id="SSF46955">
    <property type="entry name" value="Putative DNA-binding domain"/>
    <property type="match status" value="1"/>
</dbReference>
<organism evidence="4 5">
    <name type="scientific">Streptomyces lycii</name>
    <dbReference type="NCBI Taxonomy" id="2654337"/>
    <lineage>
        <taxon>Bacteria</taxon>
        <taxon>Bacillati</taxon>
        <taxon>Actinomycetota</taxon>
        <taxon>Actinomycetes</taxon>
        <taxon>Kitasatosporales</taxon>
        <taxon>Streptomycetaceae</taxon>
        <taxon>Streptomyces</taxon>
    </lineage>
</organism>
<protein>
    <submittedName>
        <fullName evidence="4">MerR family transcriptional regulator</fullName>
    </submittedName>
</protein>
<evidence type="ECO:0000256" key="2">
    <source>
        <dbReference type="SAM" id="MobiDB-lite"/>
    </source>
</evidence>
<dbReference type="InterPro" id="IPR009061">
    <property type="entry name" value="DNA-bd_dom_put_sf"/>
</dbReference>
<dbReference type="PROSITE" id="PS50937">
    <property type="entry name" value="HTH_MERR_2"/>
    <property type="match status" value="1"/>
</dbReference>
<dbReference type="InterPro" id="IPR000551">
    <property type="entry name" value="MerR-type_HTH_dom"/>
</dbReference>
<keyword evidence="5" id="KW-1185">Reference proteome</keyword>
<keyword evidence="1" id="KW-0238">DNA-binding</keyword>
<dbReference type="InterPro" id="IPR047057">
    <property type="entry name" value="MerR_fam"/>
</dbReference>
<proteinExistence type="predicted"/>
<feature type="compositionally biased region" description="Pro residues" evidence="2">
    <location>
        <begin position="144"/>
        <end position="153"/>
    </location>
</feature>
<feature type="region of interest" description="Disordered" evidence="2">
    <location>
        <begin position="139"/>
        <end position="168"/>
    </location>
</feature>
<sequence length="168" mass="18444">MELVGIGEAARITGVNASALRYYEERGLVRPAERRGGRRMYGREQLRRLVFLQLMQRVGMSLDAAGAVLDDPGEQWRAAVREQLDALDELVARARAAQHFLGHALRCPADHPAQECPYMTETLDRRIDGTSFEDLAAEHGHTAPVPPGGPPPFGWQRHVPAAGSGGRN</sequence>
<dbReference type="Pfam" id="PF13411">
    <property type="entry name" value="MerR_1"/>
    <property type="match status" value="1"/>
</dbReference>
<evidence type="ECO:0000256" key="1">
    <source>
        <dbReference type="ARBA" id="ARBA00023125"/>
    </source>
</evidence>
<dbReference type="Gene3D" id="1.10.1660.10">
    <property type="match status" value="1"/>
</dbReference>
<evidence type="ECO:0000313" key="5">
    <source>
        <dbReference type="Proteomes" id="UP000621266"/>
    </source>
</evidence>
<dbReference type="PROSITE" id="PS00552">
    <property type="entry name" value="HTH_MERR_1"/>
    <property type="match status" value="1"/>
</dbReference>
<dbReference type="PRINTS" id="PR00040">
    <property type="entry name" value="HTHMERR"/>
</dbReference>
<dbReference type="PANTHER" id="PTHR30204">
    <property type="entry name" value="REDOX-CYCLING DRUG-SENSING TRANSCRIPTIONAL ACTIVATOR SOXR"/>
    <property type="match status" value="1"/>
</dbReference>
<gene>
    <name evidence="4" type="ORF">GCU69_22535</name>
</gene>
<comment type="caution">
    <text evidence="4">The sequence shown here is derived from an EMBL/GenBank/DDBJ whole genome shotgun (WGS) entry which is preliminary data.</text>
</comment>
<dbReference type="RefSeq" id="WP_156206992.1">
    <property type="nucleotide sequence ID" value="NZ_WHPN01000344.1"/>
</dbReference>
<evidence type="ECO:0000313" key="4">
    <source>
        <dbReference type="EMBL" id="KAF4406945.1"/>
    </source>
</evidence>
<feature type="domain" description="HTH merR-type" evidence="3">
    <location>
        <begin position="6"/>
        <end position="71"/>
    </location>
</feature>
<dbReference type="SMART" id="SM00422">
    <property type="entry name" value="HTH_MERR"/>
    <property type="match status" value="1"/>
</dbReference>
<accession>A0ABQ7FE50</accession>
<dbReference type="EMBL" id="WHPN01000344">
    <property type="protein sequence ID" value="KAF4406945.1"/>
    <property type="molecule type" value="Genomic_DNA"/>
</dbReference>
<dbReference type="PANTHER" id="PTHR30204:SF97">
    <property type="entry name" value="MERR FAMILY REGULATORY PROTEIN"/>
    <property type="match status" value="1"/>
</dbReference>
<reference evidence="4 5" key="1">
    <citation type="submission" date="2019-10" db="EMBL/GenBank/DDBJ databases">
        <title>Streptomyces tenebrisbrunneis sp.nov., an endogenous actinomycete isolated from of Lycium ruthenicum.</title>
        <authorList>
            <person name="Ma L."/>
        </authorList>
    </citation>
    <scope>NUCLEOTIDE SEQUENCE [LARGE SCALE GENOMIC DNA]</scope>
    <source>
        <strain evidence="4 5">TRM 66187</strain>
    </source>
</reference>